<dbReference type="Proteomes" id="UP001472677">
    <property type="component" value="Unassembled WGS sequence"/>
</dbReference>
<name>A0ABR2FFW4_9ROSI</name>
<dbReference type="PANTHER" id="PTHR47446:SF2">
    <property type="entry name" value="RING-TYPE E3 UBIQUITIN TRANSFERASE"/>
    <property type="match status" value="1"/>
</dbReference>
<dbReference type="InterPro" id="IPR055566">
    <property type="entry name" value="ARM_LIN"/>
</dbReference>
<feature type="domain" description="Putative E3 ubiquitin-protein ligase LIN ARM-like" evidence="1">
    <location>
        <begin position="18"/>
        <end position="83"/>
    </location>
</feature>
<dbReference type="PANTHER" id="PTHR47446">
    <property type="entry name" value="RING-TYPE E3 UBIQUITIN TRANSFERASE"/>
    <property type="match status" value="1"/>
</dbReference>
<sequence>MIESILNQNTSFQQLALNSLPESEYQHEEEKAADAWKRKMAFVLVSHEFGLVFEALAEGLKSKSAELRSPCFVAATCLQRTLKAKHLPCWLSKVSFMTLVWAGTGNNLHLVPEIREHTKAVTSLYILQSGERFYSGSLDKTASGRGQAWRLLICGESNYHATCIPGP</sequence>
<comment type="caution">
    <text evidence="2">The sequence shown here is derived from an EMBL/GenBank/DDBJ whole genome shotgun (WGS) entry which is preliminary data.</text>
</comment>
<evidence type="ECO:0000313" key="3">
    <source>
        <dbReference type="Proteomes" id="UP001472677"/>
    </source>
</evidence>
<reference evidence="2 3" key="1">
    <citation type="journal article" date="2024" name="G3 (Bethesda)">
        <title>Genome assembly of Hibiscus sabdariffa L. provides insights into metabolisms of medicinal natural products.</title>
        <authorList>
            <person name="Kim T."/>
        </authorList>
    </citation>
    <scope>NUCLEOTIDE SEQUENCE [LARGE SCALE GENOMIC DNA]</scope>
    <source>
        <strain evidence="2">TK-2024</strain>
        <tissue evidence="2">Old leaves</tissue>
    </source>
</reference>
<gene>
    <name evidence="2" type="ORF">V6N12_070126</name>
</gene>
<dbReference type="EMBL" id="JBBPBM010000006">
    <property type="protein sequence ID" value="KAK8579820.1"/>
    <property type="molecule type" value="Genomic_DNA"/>
</dbReference>
<accession>A0ABR2FFW4</accession>
<proteinExistence type="predicted"/>
<dbReference type="InterPro" id="IPR052858">
    <property type="entry name" value="E3_ubiquitin-ligase_LIN"/>
</dbReference>
<protein>
    <recommendedName>
        <fullName evidence="1">Putative E3 ubiquitin-protein ligase LIN ARM-like domain-containing protein</fullName>
    </recommendedName>
</protein>
<organism evidence="2 3">
    <name type="scientific">Hibiscus sabdariffa</name>
    <name type="common">roselle</name>
    <dbReference type="NCBI Taxonomy" id="183260"/>
    <lineage>
        <taxon>Eukaryota</taxon>
        <taxon>Viridiplantae</taxon>
        <taxon>Streptophyta</taxon>
        <taxon>Embryophyta</taxon>
        <taxon>Tracheophyta</taxon>
        <taxon>Spermatophyta</taxon>
        <taxon>Magnoliopsida</taxon>
        <taxon>eudicotyledons</taxon>
        <taxon>Gunneridae</taxon>
        <taxon>Pentapetalae</taxon>
        <taxon>rosids</taxon>
        <taxon>malvids</taxon>
        <taxon>Malvales</taxon>
        <taxon>Malvaceae</taxon>
        <taxon>Malvoideae</taxon>
        <taxon>Hibiscus</taxon>
    </lineage>
</organism>
<keyword evidence="3" id="KW-1185">Reference proteome</keyword>
<evidence type="ECO:0000313" key="2">
    <source>
        <dbReference type="EMBL" id="KAK8579820.1"/>
    </source>
</evidence>
<evidence type="ECO:0000259" key="1">
    <source>
        <dbReference type="Pfam" id="PF23628"/>
    </source>
</evidence>
<dbReference type="Pfam" id="PF23628">
    <property type="entry name" value="ARM_LIN_C"/>
    <property type="match status" value="1"/>
</dbReference>